<dbReference type="Gene3D" id="3.30.559.10">
    <property type="entry name" value="Chloramphenicol acetyltransferase-like domain"/>
    <property type="match status" value="1"/>
</dbReference>
<dbReference type="InterPro" id="IPR001242">
    <property type="entry name" value="Condensation_dom"/>
</dbReference>
<keyword evidence="3" id="KW-1185">Reference proteome</keyword>
<dbReference type="PANTHER" id="PTHR45527">
    <property type="entry name" value="NONRIBOSOMAL PEPTIDE SYNTHETASE"/>
    <property type="match status" value="1"/>
</dbReference>
<evidence type="ECO:0000313" key="2">
    <source>
        <dbReference type="EMBL" id="GMG42545.1"/>
    </source>
</evidence>
<dbReference type="SUPFAM" id="SSF52777">
    <property type="entry name" value="CoA-dependent acyltransferases"/>
    <property type="match status" value="1"/>
</dbReference>
<dbReference type="InterPro" id="IPR023213">
    <property type="entry name" value="CAT-like_dom_sf"/>
</dbReference>
<proteinExistence type="predicted"/>
<accession>A0ABQ6KJX6</accession>
<comment type="caution">
    <text evidence="2">The sequence shown here is derived from an EMBL/GenBank/DDBJ whole genome shotgun (WGS) entry which is preliminary data.</text>
</comment>
<sequence length="239" mass="26871">MWRLLGNCKATWTVTALKLQSKQLSSATRPCIQPFEKTIANGSDINAEFLDVRDHVFDLDNGKTLKASILQLSRDTHVFMLCYHHIVMDGISLRTFLGDLNQSYISPGVSQPASQYLDYAIAEREQLKGQAIKDDLECWKEQFETPVDCLPLLPFSRVQSRPFLSISESFTAHAFIKKETVARVKECSRQSGSTSFHFYAAALQVLFFQLLNSSVDDCASELLMQTGTTTDISTPWDSV</sequence>
<name>A0ABQ6KJX6_ASPOZ</name>
<organism evidence="2 3">
    <name type="scientific">Aspergillus oryzae var. brunneus</name>
    <dbReference type="NCBI Taxonomy" id="332754"/>
    <lineage>
        <taxon>Eukaryota</taxon>
        <taxon>Fungi</taxon>
        <taxon>Dikarya</taxon>
        <taxon>Ascomycota</taxon>
        <taxon>Pezizomycotina</taxon>
        <taxon>Eurotiomycetes</taxon>
        <taxon>Eurotiomycetidae</taxon>
        <taxon>Eurotiales</taxon>
        <taxon>Aspergillaceae</taxon>
        <taxon>Aspergillus</taxon>
        <taxon>Aspergillus subgen. Circumdati</taxon>
    </lineage>
</organism>
<dbReference type="Gene3D" id="3.30.559.30">
    <property type="entry name" value="Nonribosomal peptide synthetase, condensation domain"/>
    <property type="match status" value="1"/>
</dbReference>
<evidence type="ECO:0000259" key="1">
    <source>
        <dbReference type="Pfam" id="PF00668"/>
    </source>
</evidence>
<reference evidence="2" key="1">
    <citation type="submission" date="2023-04" db="EMBL/GenBank/DDBJ databases">
        <title>Aspergillus oryzae var. brunneus NBRC 4377.</title>
        <authorList>
            <person name="Ichikawa N."/>
            <person name="Sato H."/>
            <person name="Tonouchi N."/>
        </authorList>
    </citation>
    <scope>NUCLEOTIDE SEQUENCE</scope>
    <source>
        <strain evidence="2">NBRC 4377</strain>
    </source>
</reference>
<dbReference type="Pfam" id="PF00668">
    <property type="entry name" value="Condensation"/>
    <property type="match status" value="1"/>
</dbReference>
<dbReference type="EMBL" id="BSYB01000005">
    <property type="protein sequence ID" value="GMG42545.1"/>
    <property type="molecule type" value="Genomic_DNA"/>
</dbReference>
<feature type="domain" description="Condensation" evidence="1">
    <location>
        <begin position="45"/>
        <end position="206"/>
    </location>
</feature>
<dbReference type="Proteomes" id="UP001165189">
    <property type="component" value="Unassembled WGS sequence"/>
</dbReference>
<dbReference type="PANTHER" id="PTHR45527:SF14">
    <property type="entry name" value="PLIPASTATIN SYNTHASE SUBUNIT B"/>
    <property type="match status" value="1"/>
</dbReference>
<gene>
    <name evidence="2" type="ORF">Aory05_000167200</name>
</gene>
<protein>
    <submittedName>
        <fullName evidence="2">Unnamed protein product</fullName>
    </submittedName>
</protein>
<evidence type="ECO:0000313" key="3">
    <source>
        <dbReference type="Proteomes" id="UP001165189"/>
    </source>
</evidence>